<dbReference type="RefSeq" id="WP_163816613.1">
    <property type="nucleotide sequence ID" value="NZ_JAAGOB010000002.1"/>
</dbReference>
<name>A0A6N9YI37_9ACTN</name>
<organism evidence="2 3">
    <name type="scientific">Phytoactinopolyspora alkaliphila</name>
    <dbReference type="NCBI Taxonomy" id="1783498"/>
    <lineage>
        <taxon>Bacteria</taxon>
        <taxon>Bacillati</taxon>
        <taxon>Actinomycetota</taxon>
        <taxon>Actinomycetes</taxon>
        <taxon>Jiangellales</taxon>
        <taxon>Jiangellaceae</taxon>
        <taxon>Phytoactinopolyspora</taxon>
    </lineage>
</organism>
<dbReference type="InterPro" id="IPR051783">
    <property type="entry name" value="NAD(P)-dependent_oxidoreduct"/>
</dbReference>
<dbReference type="PANTHER" id="PTHR48079">
    <property type="entry name" value="PROTEIN YEEZ"/>
    <property type="match status" value="1"/>
</dbReference>
<dbReference type="PANTHER" id="PTHR48079:SF6">
    <property type="entry name" value="NAD(P)-BINDING DOMAIN-CONTAINING PROTEIN-RELATED"/>
    <property type="match status" value="1"/>
</dbReference>
<dbReference type="AlphaFoldDB" id="A0A6N9YI37"/>
<dbReference type="Pfam" id="PF01370">
    <property type="entry name" value="Epimerase"/>
    <property type="match status" value="1"/>
</dbReference>
<dbReference type="EMBL" id="JAAGOB010000002">
    <property type="protein sequence ID" value="NED94663.1"/>
    <property type="molecule type" value="Genomic_DNA"/>
</dbReference>
<dbReference type="Proteomes" id="UP000469185">
    <property type="component" value="Unassembled WGS sequence"/>
</dbReference>
<evidence type="ECO:0000259" key="1">
    <source>
        <dbReference type="Pfam" id="PF01370"/>
    </source>
</evidence>
<dbReference type="GO" id="GO:0005737">
    <property type="term" value="C:cytoplasm"/>
    <property type="evidence" value="ECO:0007669"/>
    <property type="project" value="TreeGrafter"/>
</dbReference>
<keyword evidence="3" id="KW-1185">Reference proteome</keyword>
<feature type="domain" description="NAD-dependent epimerase/dehydratase" evidence="1">
    <location>
        <begin position="5"/>
        <end position="209"/>
    </location>
</feature>
<dbReference type="GO" id="GO:0004029">
    <property type="term" value="F:aldehyde dehydrogenase (NAD+) activity"/>
    <property type="evidence" value="ECO:0007669"/>
    <property type="project" value="TreeGrafter"/>
</dbReference>
<dbReference type="Gene3D" id="3.40.50.720">
    <property type="entry name" value="NAD(P)-binding Rossmann-like Domain"/>
    <property type="match status" value="1"/>
</dbReference>
<protein>
    <submittedName>
        <fullName evidence="2">NAD-dependent epimerase/dehydratase family protein</fullName>
    </submittedName>
</protein>
<dbReference type="InterPro" id="IPR036291">
    <property type="entry name" value="NAD(P)-bd_dom_sf"/>
</dbReference>
<accession>A0A6N9YI37</accession>
<sequence>MSFHLVLGAGTVGTALATQLVNDGHDVRVVTRSGTGPSHPGITLISADVTDAEALRTHATGAAAIYNCVSPPSYQNWAFMWPPLAAAVLNVAQATGAVLVTMSNLYGYGPVTGPISRDHPLAATEHKGKLRASLWEEALAANQAGRVRVTEARASDFIGPGVGPHAGLITRYGQAAMAGKPVYMFGDPDAPRSFAYISDVARTLAVLGTDERAWGHAWHVPAAPPVTVRALLESATRQGGVPAPRVRRIPTAALRLLSTFSPLLREVRGVLYQWEAPFEIDATATTATFGLEHTPWDDVMRVTAAYWQSQASQDHGRAEPAT</sequence>
<reference evidence="2 3" key="1">
    <citation type="submission" date="2020-02" db="EMBL/GenBank/DDBJ databases">
        <authorList>
            <person name="Li X.-J."/>
            <person name="Feng X.-M."/>
        </authorList>
    </citation>
    <scope>NUCLEOTIDE SEQUENCE [LARGE SCALE GENOMIC DNA]</scope>
    <source>
        <strain evidence="2 3">CGMCC 4.7225</strain>
    </source>
</reference>
<gene>
    <name evidence="2" type="ORF">G1H11_05000</name>
</gene>
<comment type="caution">
    <text evidence="2">The sequence shown here is derived from an EMBL/GenBank/DDBJ whole genome shotgun (WGS) entry which is preliminary data.</text>
</comment>
<evidence type="ECO:0000313" key="3">
    <source>
        <dbReference type="Proteomes" id="UP000469185"/>
    </source>
</evidence>
<proteinExistence type="predicted"/>
<dbReference type="InterPro" id="IPR001509">
    <property type="entry name" value="Epimerase_deHydtase"/>
</dbReference>
<evidence type="ECO:0000313" key="2">
    <source>
        <dbReference type="EMBL" id="NED94663.1"/>
    </source>
</evidence>
<dbReference type="SUPFAM" id="SSF51735">
    <property type="entry name" value="NAD(P)-binding Rossmann-fold domains"/>
    <property type="match status" value="1"/>
</dbReference>